<sequence length="73" mass="7720">MSSGPVELSLNGVYYPPWLLAALLGFVLAIALAALANRTGLSRFVWHPPLFFTALVIACTVLVGATLVPSFFG</sequence>
<protein>
    <recommendedName>
        <fullName evidence="8">DUF1656 domain-containing protein</fullName>
    </recommendedName>
</protein>
<keyword evidence="2 5" id="KW-0812">Transmembrane</keyword>
<proteinExistence type="predicted"/>
<gene>
    <name evidence="6" type="ORF">SAMN05421783_11621</name>
</gene>
<accession>A0A1H2ZJI3</accession>
<evidence type="ECO:0000313" key="6">
    <source>
        <dbReference type="EMBL" id="SDX17541.1"/>
    </source>
</evidence>
<evidence type="ECO:0000256" key="3">
    <source>
        <dbReference type="ARBA" id="ARBA00022989"/>
    </source>
</evidence>
<evidence type="ECO:0000256" key="4">
    <source>
        <dbReference type="ARBA" id="ARBA00023136"/>
    </source>
</evidence>
<feature type="transmembrane region" description="Helical" evidence="5">
    <location>
        <begin position="15"/>
        <end position="37"/>
    </location>
</feature>
<evidence type="ECO:0000256" key="5">
    <source>
        <dbReference type="SAM" id="Phobius"/>
    </source>
</evidence>
<keyword evidence="1" id="KW-1003">Cell membrane</keyword>
<evidence type="ECO:0000256" key="2">
    <source>
        <dbReference type="ARBA" id="ARBA00022692"/>
    </source>
</evidence>
<evidence type="ECO:0008006" key="8">
    <source>
        <dbReference type="Google" id="ProtNLM"/>
    </source>
</evidence>
<dbReference type="RefSeq" id="WP_093034420.1">
    <property type="nucleotide sequence ID" value="NZ_FNNZ01000016.1"/>
</dbReference>
<keyword evidence="7" id="KW-1185">Reference proteome</keyword>
<reference evidence="7" key="1">
    <citation type="submission" date="2016-10" db="EMBL/GenBank/DDBJ databases">
        <authorList>
            <person name="Varghese N."/>
            <person name="Submissions S."/>
        </authorList>
    </citation>
    <scope>NUCLEOTIDE SEQUENCE [LARGE SCALE GENOMIC DNA]</scope>
    <source>
        <strain evidence="7">DSM 217</strain>
    </source>
</reference>
<dbReference type="AlphaFoldDB" id="A0A1H2ZJI3"/>
<organism evidence="6 7">
    <name type="scientific">Thiocapsa roseopersicina</name>
    <dbReference type="NCBI Taxonomy" id="1058"/>
    <lineage>
        <taxon>Bacteria</taxon>
        <taxon>Pseudomonadati</taxon>
        <taxon>Pseudomonadota</taxon>
        <taxon>Gammaproteobacteria</taxon>
        <taxon>Chromatiales</taxon>
        <taxon>Chromatiaceae</taxon>
        <taxon>Thiocapsa</taxon>
    </lineage>
</organism>
<evidence type="ECO:0000313" key="7">
    <source>
        <dbReference type="Proteomes" id="UP000198816"/>
    </source>
</evidence>
<dbReference type="OrthoDB" id="6080293at2"/>
<keyword evidence="4 5" id="KW-0472">Membrane</keyword>
<evidence type="ECO:0000256" key="1">
    <source>
        <dbReference type="ARBA" id="ARBA00022475"/>
    </source>
</evidence>
<dbReference type="EMBL" id="FNNZ01000016">
    <property type="protein sequence ID" value="SDX17541.1"/>
    <property type="molecule type" value="Genomic_DNA"/>
</dbReference>
<dbReference type="Proteomes" id="UP000198816">
    <property type="component" value="Unassembled WGS sequence"/>
</dbReference>
<dbReference type="InterPro" id="IPR012451">
    <property type="entry name" value="DUF1656"/>
</dbReference>
<keyword evidence="3 5" id="KW-1133">Transmembrane helix</keyword>
<name>A0A1H2ZJI3_THIRO</name>
<dbReference type="STRING" id="1058.SAMN05421783_11621"/>
<feature type="transmembrane region" description="Helical" evidence="5">
    <location>
        <begin position="49"/>
        <end position="72"/>
    </location>
</feature>
<dbReference type="Pfam" id="PF07869">
    <property type="entry name" value="DUF1656"/>
    <property type="match status" value="1"/>
</dbReference>